<evidence type="ECO:0000313" key="2">
    <source>
        <dbReference type="Proteomes" id="UP001604277"/>
    </source>
</evidence>
<sequence>MFATMPRGLRECLEAMQKSVEDVSFGDFFKANVDVSAFSTNIDTCDECFNEMIDPEFQKFDDWARGVASDCLDKIVKYSKHILDLRDEVWKSISTRLANGGWNFKVLDM</sequence>
<comment type="caution">
    <text evidence="1">The sequence shown here is derived from an EMBL/GenBank/DDBJ whole genome shotgun (WGS) entry which is preliminary data.</text>
</comment>
<dbReference type="EMBL" id="JBFOLJ010000008">
    <property type="protein sequence ID" value="KAL2515972.1"/>
    <property type="molecule type" value="Genomic_DNA"/>
</dbReference>
<proteinExistence type="predicted"/>
<reference evidence="2" key="1">
    <citation type="submission" date="2024-07" db="EMBL/GenBank/DDBJ databases">
        <title>Two chromosome-level genome assemblies of Korean endemic species Abeliophyllum distichum and Forsythia ovata (Oleaceae).</title>
        <authorList>
            <person name="Jang H."/>
        </authorList>
    </citation>
    <scope>NUCLEOTIDE SEQUENCE [LARGE SCALE GENOMIC DNA]</scope>
</reference>
<keyword evidence="2" id="KW-1185">Reference proteome</keyword>
<dbReference type="Proteomes" id="UP001604277">
    <property type="component" value="Unassembled WGS sequence"/>
</dbReference>
<gene>
    <name evidence="1" type="ORF">Fot_29943</name>
</gene>
<organism evidence="1 2">
    <name type="scientific">Forsythia ovata</name>
    <dbReference type="NCBI Taxonomy" id="205694"/>
    <lineage>
        <taxon>Eukaryota</taxon>
        <taxon>Viridiplantae</taxon>
        <taxon>Streptophyta</taxon>
        <taxon>Embryophyta</taxon>
        <taxon>Tracheophyta</taxon>
        <taxon>Spermatophyta</taxon>
        <taxon>Magnoliopsida</taxon>
        <taxon>eudicotyledons</taxon>
        <taxon>Gunneridae</taxon>
        <taxon>Pentapetalae</taxon>
        <taxon>asterids</taxon>
        <taxon>lamiids</taxon>
        <taxon>Lamiales</taxon>
        <taxon>Oleaceae</taxon>
        <taxon>Forsythieae</taxon>
        <taxon>Forsythia</taxon>
    </lineage>
</organism>
<dbReference type="SUPFAM" id="SSF101148">
    <property type="entry name" value="Plant invertase/pectin methylesterase inhibitor"/>
    <property type="match status" value="1"/>
</dbReference>
<name>A0ABD1TTB5_9LAMI</name>
<protein>
    <submittedName>
        <fullName evidence="1">PMEI domain-containing protein</fullName>
    </submittedName>
</protein>
<accession>A0ABD1TTB5</accession>
<dbReference type="InterPro" id="IPR035513">
    <property type="entry name" value="Invertase/methylesterase_inhib"/>
</dbReference>
<evidence type="ECO:0000313" key="1">
    <source>
        <dbReference type="EMBL" id="KAL2515972.1"/>
    </source>
</evidence>
<dbReference type="AlphaFoldDB" id="A0ABD1TTB5"/>
<dbReference type="Gene3D" id="1.20.140.40">
    <property type="entry name" value="Invertase/pectin methylesterase inhibitor family protein"/>
    <property type="match status" value="1"/>
</dbReference>